<feature type="region of interest" description="Disordered" evidence="8">
    <location>
        <begin position="1"/>
        <end position="24"/>
    </location>
</feature>
<dbReference type="InterPro" id="IPR010255">
    <property type="entry name" value="Haem_peroxidase_sf"/>
</dbReference>
<evidence type="ECO:0000256" key="6">
    <source>
        <dbReference type="ARBA" id="ARBA00023004"/>
    </source>
</evidence>
<gene>
    <name evidence="9" type="ORF">HYPSUDRAFT_62373</name>
</gene>
<dbReference type="Gene3D" id="1.10.640.10">
    <property type="entry name" value="Haem peroxidase domain superfamily, animal type"/>
    <property type="match status" value="1"/>
</dbReference>
<dbReference type="GO" id="GO:0006631">
    <property type="term" value="P:fatty acid metabolic process"/>
    <property type="evidence" value="ECO:0007669"/>
    <property type="project" value="UniProtKB-ARBA"/>
</dbReference>
<proteinExistence type="predicted"/>
<dbReference type="OMA" id="RHYTIDY"/>
<dbReference type="CDD" id="cd09817">
    <property type="entry name" value="linoleate_diol_synthase_like"/>
    <property type="match status" value="1"/>
</dbReference>
<dbReference type="GO" id="GO:0004497">
    <property type="term" value="F:monooxygenase activity"/>
    <property type="evidence" value="ECO:0007669"/>
    <property type="project" value="InterPro"/>
</dbReference>
<dbReference type="InterPro" id="IPR036396">
    <property type="entry name" value="Cyt_P450_sf"/>
</dbReference>
<dbReference type="InterPro" id="IPR050783">
    <property type="entry name" value="Oxylipin_biosynth_metab"/>
</dbReference>
<dbReference type="SUPFAM" id="SSF48113">
    <property type="entry name" value="Heme-dependent peroxidases"/>
    <property type="match status" value="1"/>
</dbReference>
<dbReference type="PANTHER" id="PTHR11903:SF37">
    <property type="entry name" value="PSI-PRODUCING OXYGENASE A"/>
    <property type="match status" value="1"/>
</dbReference>
<evidence type="ECO:0008006" key="11">
    <source>
        <dbReference type="Google" id="ProtNLM"/>
    </source>
</evidence>
<dbReference type="GO" id="GO:0051213">
    <property type="term" value="F:dioxygenase activity"/>
    <property type="evidence" value="ECO:0007669"/>
    <property type="project" value="UniProtKB-KW"/>
</dbReference>
<keyword evidence="6 7" id="KW-0408">Iron</keyword>
<keyword evidence="2 7" id="KW-0349">Heme</keyword>
<name>A0A0D2Q8D1_HYPSF</name>
<dbReference type="AlphaFoldDB" id="A0A0D2Q8D1"/>
<evidence type="ECO:0000256" key="7">
    <source>
        <dbReference type="PIRSR" id="PIRSR619791-2"/>
    </source>
</evidence>
<evidence type="ECO:0000313" key="10">
    <source>
        <dbReference type="Proteomes" id="UP000054270"/>
    </source>
</evidence>
<dbReference type="OrthoDB" id="823504at2759"/>
<evidence type="ECO:0000256" key="4">
    <source>
        <dbReference type="ARBA" id="ARBA00022964"/>
    </source>
</evidence>
<dbReference type="Gene3D" id="1.10.630.10">
    <property type="entry name" value="Cytochrome P450"/>
    <property type="match status" value="1"/>
</dbReference>
<comment type="subunit">
    <text evidence="1">Homotetramer.</text>
</comment>
<keyword evidence="3 7" id="KW-0479">Metal-binding</keyword>
<dbReference type="Pfam" id="PF03098">
    <property type="entry name" value="An_peroxidase"/>
    <property type="match status" value="2"/>
</dbReference>
<dbReference type="SUPFAM" id="SSF48264">
    <property type="entry name" value="Cytochrome P450"/>
    <property type="match status" value="1"/>
</dbReference>
<sequence length="1063" mass="118109">MAFFRPNNAKSSGAQSNGAPAVDKDYQTINSANAPKVLKEFRERISKGLPVHLDTSTLAAVVDALRHKDSIDDRKLLLEHALSFVSKLPEGPIALSLRNKIIQLLYNDLAHPPATQVSSQYAWRTADGSYNNIDVPNLGKAGTPYSRSVQQSHPLPRNQLPDPGLVFDTLLRREKFVKHPAGLSSLMFAFAALVIHSVFRTSHRDPNINETSSYVDLAPLYGNSQKDQDLVRNKNGRGMLHPDAFAEDRLLLLPPAVCTLLVLFNRNHNYIAAKLLKINERGKYVDPETLSPDNPAENVKLVAQEEDIFQTARLINCGWFGMVVFSDYFSSILGLVRDGSSWSLTPFDEMRMPDHTLFERGKGNQCSVEFNCLYRWHATTSVQDEQWTQKIFSQLFPGKPTDEITVNDFKSAAAKVQRSQPDLTHWTFGGIARNPDGSFKDDDLAKILHDATEHPAACFGARSTPSVFKLNEVMGIEQNRTWGVCSLNDFRKFLGLKPYATFLEWNSNPEIADAAEKLYGNIDYLELYTGLQAEEAKPVVDGAGLCPGYTISRAILSDAIALTRGDRYFTHDFTPYNLTAWGFADCQRDPNAFGFGSTLGRLLLRTLPNNFTENSVYTFFPLMTPDSMKVNLKKLGLLDQYDLSRPGSKTPLISVDGYNSVAQILQDKNFQPPFKARLARVLSSSRGFYPAQDTKDQLAIISALASPDLTQGIEKYFYESTKKLITANSFTLVGGKVGGIDIVRQVFRILPVHWAATDLAGIQLKTTGHPHGAYTPDELGDILRDIYSFVFLNVEAARVMVLQAKVKTDIEKLLRIIKSGLSRNVGSRMSFAGIIGSIANLFESSKLAEYHDIVKRLYELGHSTDQLANTILALMVVSTTELTLAMTNVAHFYLDDNHTSQTSQISALVSKDKKASLDSYVYEALRLSPTLEGVFRVSQVDQAIAGQQFKKEELVFLNTASANVDDTVFPDSHAFDLTRPVKDRLFADGAFKYLGEGLAVKIVSQVIRAIFELDNLRTAPGVSGTLSKFKNTDRPELCHSYLSQVQLPSELPATFTIMFDLAK</sequence>
<keyword evidence="4" id="KW-0223">Dioxygenase</keyword>
<evidence type="ECO:0000256" key="1">
    <source>
        <dbReference type="ARBA" id="ARBA00011881"/>
    </source>
</evidence>
<dbReference type="EMBL" id="KN817522">
    <property type="protein sequence ID" value="KJA27980.1"/>
    <property type="molecule type" value="Genomic_DNA"/>
</dbReference>
<dbReference type="GO" id="GO:0004601">
    <property type="term" value="F:peroxidase activity"/>
    <property type="evidence" value="ECO:0007669"/>
    <property type="project" value="InterPro"/>
</dbReference>
<evidence type="ECO:0000313" key="9">
    <source>
        <dbReference type="EMBL" id="KJA27980.1"/>
    </source>
</evidence>
<keyword evidence="5" id="KW-0560">Oxidoreductase</keyword>
<dbReference type="Pfam" id="PF00067">
    <property type="entry name" value="p450"/>
    <property type="match status" value="1"/>
</dbReference>
<dbReference type="Proteomes" id="UP000054270">
    <property type="component" value="Unassembled WGS sequence"/>
</dbReference>
<dbReference type="PRINTS" id="PR00457">
    <property type="entry name" value="ANPEROXIDASE"/>
</dbReference>
<keyword evidence="10" id="KW-1185">Reference proteome</keyword>
<dbReference type="GO" id="GO:0020037">
    <property type="term" value="F:heme binding"/>
    <property type="evidence" value="ECO:0007669"/>
    <property type="project" value="InterPro"/>
</dbReference>
<evidence type="ECO:0000256" key="8">
    <source>
        <dbReference type="SAM" id="MobiDB-lite"/>
    </source>
</evidence>
<dbReference type="InterPro" id="IPR034812">
    <property type="entry name" value="Ppo-like_N"/>
</dbReference>
<feature type="compositionally biased region" description="Polar residues" evidence="8">
    <location>
        <begin position="8"/>
        <end position="18"/>
    </location>
</feature>
<dbReference type="GO" id="GO:0006979">
    <property type="term" value="P:response to oxidative stress"/>
    <property type="evidence" value="ECO:0007669"/>
    <property type="project" value="InterPro"/>
</dbReference>
<evidence type="ECO:0000256" key="2">
    <source>
        <dbReference type="ARBA" id="ARBA00022617"/>
    </source>
</evidence>
<evidence type="ECO:0000256" key="5">
    <source>
        <dbReference type="ARBA" id="ARBA00023002"/>
    </source>
</evidence>
<dbReference type="PANTHER" id="PTHR11903">
    <property type="entry name" value="PROSTAGLANDIN G/H SYNTHASE"/>
    <property type="match status" value="1"/>
</dbReference>
<dbReference type="InterPro" id="IPR019791">
    <property type="entry name" value="Haem_peroxidase_animal"/>
</dbReference>
<organism evidence="9 10">
    <name type="scientific">Hypholoma sublateritium (strain FD-334 SS-4)</name>
    <dbReference type="NCBI Taxonomy" id="945553"/>
    <lineage>
        <taxon>Eukaryota</taxon>
        <taxon>Fungi</taxon>
        <taxon>Dikarya</taxon>
        <taxon>Basidiomycota</taxon>
        <taxon>Agaricomycotina</taxon>
        <taxon>Agaricomycetes</taxon>
        <taxon>Agaricomycetidae</taxon>
        <taxon>Agaricales</taxon>
        <taxon>Agaricineae</taxon>
        <taxon>Strophariaceae</taxon>
        <taxon>Hypholoma</taxon>
    </lineage>
</organism>
<dbReference type="InterPro" id="IPR001128">
    <property type="entry name" value="Cyt_P450"/>
</dbReference>
<dbReference type="GO" id="GO:0016705">
    <property type="term" value="F:oxidoreductase activity, acting on paired donors, with incorporation or reduction of molecular oxygen"/>
    <property type="evidence" value="ECO:0007669"/>
    <property type="project" value="InterPro"/>
</dbReference>
<feature type="binding site" description="axial binding residue" evidence="7">
    <location>
        <position position="377"/>
    </location>
    <ligand>
        <name>heme b</name>
        <dbReference type="ChEBI" id="CHEBI:60344"/>
    </ligand>
    <ligandPart>
        <name>Fe</name>
        <dbReference type="ChEBI" id="CHEBI:18248"/>
    </ligandPart>
</feature>
<dbReference type="PROSITE" id="PS50292">
    <property type="entry name" value="PEROXIDASE_3"/>
    <property type="match status" value="1"/>
</dbReference>
<dbReference type="STRING" id="945553.A0A0D2Q8D1"/>
<evidence type="ECO:0000256" key="3">
    <source>
        <dbReference type="ARBA" id="ARBA00022723"/>
    </source>
</evidence>
<protein>
    <recommendedName>
        <fullName evidence="11">Heme peroxidase</fullName>
    </recommendedName>
</protein>
<reference evidence="10" key="1">
    <citation type="submission" date="2014-04" db="EMBL/GenBank/DDBJ databases">
        <title>Evolutionary Origins and Diversification of the Mycorrhizal Mutualists.</title>
        <authorList>
            <consortium name="DOE Joint Genome Institute"/>
            <consortium name="Mycorrhizal Genomics Consortium"/>
            <person name="Kohler A."/>
            <person name="Kuo A."/>
            <person name="Nagy L.G."/>
            <person name="Floudas D."/>
            <person name="Copeland A."/>
            <person name="Barry K.W."/>
            <person name="Cichocki N."/>
            <person name="Veneault-Fourrey C."/>
            <person name="LaButti K."/>
            <person name="Lindquist E.A."/>
            <person name="Lipzen A."/>
            <person name="Lundell T."/>
            <person name="Morin E."/>
            <person name="Murat C."/>
            <person name="Riley R."/>
            <person name="Ohm R."/>
            <person name="Sun H."/>
            <person name="Tunlid A."/>
            <person name="Henrissat B."/>
            <person name="Grigoriev I.V."/>
            <person name="Hibbett D.S."/>
            <person name="Martin F."/>
        </authorList>
    </citation>
    <scope>NUCLEOTIDE SEQUENCE [LARGE SCALE GENOMIC DNA]</scope>
    <source>
        <strain evidence="10">FD-334 SS-4</strain>
    </source>
</reference>
<dbReference type="GO" id="GO:0005506">
    <property type="term" value="F:iron ion binding"/>
    <property type="evidence" value="ECO:0007669"/>
    <property type="project" value="InterPro"/>
</dbReference>
<dbReference type="InterPro" id="IPR037120">
    <property type="entry name" value="Haem_peroxidase_sf_animal"/>
</dbReference>
<accession>A0A0D2Q8D1</accession>